<dbReference type="SUPFAM" id="SSF158855">
    <property type="entry name" value="Lipase chaperone-like"/>
    <property type="match status" value="1"/>
</dbReference>
<dbReference type="GO" id="GO:0006457">
    <property type="term" value="P:protein folding"/>
    <property type="evidence" value="ECO:0007669"/>
    <property type="project" value="UniProtKB-UniRule"/>
</dbReference>
<evidence type="ECO:0000256" key="2">
    <source>
        <dbReference type="ARBA" id="ARBA00004383"/>
    </source>
</evidence>
<keyword evidence="10 16" id="KW-0443">Lipid metabolism</keyword>
<evidence type="ECO:0000313" key="17">
    <source>
        <dbReference type="EMBL" id="ABJ12102.1"/>
    </source>
</evidence>
<keyword evidence="5 16" id="KW-1003">Cell membrane</keyword>
<name>A0A0H2ZCV1_PSEAB</name>
<gene>
    <name evidence="17" type="primary">lipH</name>
    <name evidence="16" type="synonym">lifO</name>
    <name evidence="17" type="ordered locus">PA14_27090</name>
</gene>
<reference evidence="17 18" key="1">
    <citation type="journal article" date="2006" name="Genome Biol.">
        <title>Genomic analysis reveals that Pseudomonas aeruginosa virulence is combinatorial.</title>
        <authorList>
            <person name="Lee D.G."/>
            <person name="Urbach J.M."/>
            <person name="Wu G."/>
            <person name="Liberati N.T."/>
            <person name="Feinbaum R.L."/>
            <person name="Miyata S."/>
            <person name="Diggins L.T."/>
            <person name="He J."/>
            <person name="Saucier M."/>
            <person name="Deziel E."/>
            <person name="Friedman L."/>
            <person name="Li L."/>
            <person name="Grills G."/>
            <person name="Montgomery K."/>
            <person name="Kucherlapati R."/>
            <person name="Rahme L.G."/>
            <person name="Ausubel F.M."/>
        </authorList>
    </citation>
    <scope>NUCLEOTIDE SEQUENCE [LARGE SCALE GENOMIC DNA]</scope>
    <source>
        <strain evidence="17 18">UCBPP-PA14</strain>
    </source>
</reference>
<dbReference type="EMBL" id="CP000438">
    <property type="protein sequence ID" value="ABJ12102.1"/>
    <property type="molecule type" value="Genomic_DNA"/>
</dbReference>
<dbReference type="NCBIfam" id="NF002334">
    <property type="entry name" value="PRK01294.1-2"/>
    <property type="match status" value="1"/>
</dbReference>
<dbReference type="AlphaFoldDB" id="A0A0H2ZCV1"/>
<protein>
    <recommendedName>
        <fullName evidence="4 16">Lipase chaperone</fullName>
    </recommendedName>
    <alternativeName>
        <fullName evidence="16">Lipase activator protein</fullName>
    </alternativeName>
    <alternativeName>
        <fullName evidence="15 16">Lipase foldase</fullName>
    </alternativeName>
    <alternativeName>
        <fullName evidence="13 16">Lipase helper protein</fullName>
    </alternativeName>
    <alternativeName>
        <fullName evidence="14 16">Lipase modulator</fullName>
    </alternativeName>
</protein>
<dbReference type="HAMAP" id="MF_00790">
    <property type="entry name" value="Lipase_chap"/>
    <property type="match status" value="1"/>
</dbReference>
<dbReference type="GO" id="GO:0016042">
    <property type="term" value="P:lipid catabolic process"/>
    <property type="evidence" value="ECO:0007669"/>
    <property type="project" value="UniProtKB-UniRule"/>
</dbReference>
<evidence type="ECO:0000256" key="12">
    <source>
        <dbReference type="ARBA" id="ARBA00023186"/>
    </source>
</evidence>
<keyword evidence="12 16" id="KW-0143">Chaperone</keyword>
<dbReference type="Proteomes" id="UP000000653">
    <property type="component" value="Chromosome"/>
</dbReference>
<evidence type="ECO:0000256" key="9">
    <source>
        <dbReference type="ARBA" id="ARBA00022989"/>
    </source>
</evidence>
<evidence type="ECO:0000256" key="1">
    <source>
        <dbReference type="ARBA" id="ARBA00003280"/>
    </source>
</evidence>
<evidence type="ECO:0000256" key="3">
    <source>
        <dbReference type="ARBA" id="ARBA00010358"/>
    </source>
</evidence>
<proteinExistence type="inferred from homology"/>
<keyword evidence="11 16" id="KW-0472">Membrane</keyword>
<keyword evidence="6 16" id="KW-0997">Cell inner membrane</keyword>
<dbReference type="GO" id="GO:0005886">
    <property type="term" value="C:plasma membrane"/>
    <property type="evidence" value="ECO:0007669"/>
    <property type="project" value="UniProtKB-SubCell"/>
</dbReference>
<evidence type="ECO:0000256" key="13">
    <source>
        <dbReference type="ARBA" id="ARBA00030948"/>
    </source>
</evidence>
<dbReference type="HOGENOM" id="CLU_064928_0_0_6"/>
<comment type="similarity">
    <text evidence="3 16">Belongs to the lipase chaperone family.</text>
</comment>
<comment type="function">
    <text evidence="1 16">May be involved in the folding of the extracellular lipase during its passage through the periplasm.</text>
</comment>
<keyword evidence="7 16" id="KW-0812">Transmembrane</keyword>
<evidence type="ECO:0000256" key="14">
    <source>
        <dbReference type="ARBA" id="ARBA00031542"/>
    </source>
</evidence>
<evidence type="ECO:0000256" key="7">
    <source>
        <dbReference type="ARBA" id="ARBA00022692"/>
    </source>
</evidence>
<keyword evidence="9 16" id="KW-1133">Transmembrane helix</keyword>
<evidence type="ECO:0000256" key="8">
    <source>
        <dbReference type="ARBA" id="ARBA00022963"/>
    </source>
</evidence>
<evidence type="ECO:0000256" key="11">
    <source>
        <dbReference type="ARBA" id="ARBA00023136"/>
    </source>
</evidence>
<dbReference type="InterPro" id="IPR004961">
    <property type="entry name" value="Lipase_chaperone"/>
</dbReference>
<dbReference type="KEGG" id="pau:PA14_27090"/>
<comment type="subcellular location">
    <subcellularLocation>
        <location evidence="2">Cell inner membrane</location>
        <topology evidence="2">Single-pass membrane protein</topology>
        <orientation evidence="2">Periplasmic side</orientation>
    </subcellularLocation>
</comment>
<evidence type="ECO:0000256" key="10">
    <source>
        <dbReference type="ARBA" id="ARBA00023098"/>
    </source>
</evidence>
<accession>A0A0H2ZCV1</accession>
<evidence type="ECO:0000256" key="4">
    <source>
        <dbReference type="ARBA" id="ARBA00019692"/>
    </source>
</evidence>
<dbReference type="GO" id="GO:0051082">
    <property type="term" value="F:unfolded protein binding"/>
    <property type="evidence" value="ECO:0007669"/>
    <property type="project" value="UniProtKB-UniRule"/>
</dbReference>
<dbReference type="Pfam" id="PF03280">
    <property type="entry name" value="Lipase_chap"/>
    <property type="match status" value="1"/>
</dbReference>
<evidence type="ECO:0000256" key="6">
    <source>
        <dbReference type="ARBA" id="ARBA00022519"/>
    </source>
</evidence>
<keyword evidence="8 16" id="KW-0442">Lipid degradation</keyword>
<sequence length="288" mass="32410">MPAPQVMPAKVAPLPTSFRGTSVDGSFSVDASGNLLITRDIRNLFDYFLSAVGEEPLQQSLDRLRAYIAAELQEPARGQALALMQQYIDYKKELVLLERDLPRLADLDALRQREAAVKALRARIFSNEAHVAFFADEETYNQFTLERLAIRQDGKLSAEEKAAAIDRLRASLPEDQQESVLPQLQSELQQQTAALQAAGAGPEAIRQMRQQLVGAEATTRLEQLDRQRSAWKGRLDDYFAEKSRIEGNAGLSEADRRAAVERLAEERFSEQERLRLGALEQMRQAEQR</sequence>
<evidence type="ECO:0000256" key="16">
    <source>
        <dbReference type="HAMAP-Rule" id="MF_00790"/>
    </source>
</evidence>
<evidence type="ECO:0000256" key="15">
    <source>
        <dbReference type="ARBA" id="ARBA00033028"/>
    </source>
</evidence>
<organism evidence="17 18">
    <name type="scientific">Pseudomonas aeruginosa (strain UCBPP-PA14)</name>
    <dbReference type="NCBI Taxonomy" id="208963"/>
    <lineage>
        <taxon>Bacteria</taxon>
        <taxon>Pseudomonadati</taxon>
        <taxon>Pseudomonadota</taxon>
        <taxon>Gammaproteobacteria</taxon>
        <taxon>Pseudomonadales</taxon>
        <taxon>Pseudomonadaceae</taxon>
        <taxon>Pseudomonas</taxon>
    </lineage>
</organism>
<evidence type="ECO:0000256" key="5">
    <source>
        <dbReference type="ARBA" id="ARBA00022475"/>
    </source>
</evidence>
<evidence type="ECO:0000313" key="18">
    <source>
        <dbReference type="Proteomes" id="UP000000653"/>
    </source>
</evidence>